<evidence type="ECO:0000313" key="2">
    <source>
        <dbReference type="Proteomes" id="UP000827856"/>
    </source>
</evidence>
<dbReference type="Proteomes" id="UP000827856">
    <property type="component" value="Segment"/>
</dbReference>
<keyword evidence="2" id="KW-1185">Reference proteome</keyword>
<evidence type="ECO:0000313" key="1">
    <source>
        <dbReference type="EMBL" id="QOC54174.1"/>
    </source>
</evidence>
<organism evidence="1 2">
    <name type="scientific">Caulobacter phage S2B</name>
    <dbReference type="NCBI Taxonomy" id="2759120"/>
    <lineage>
        <taxon>Viruses</taxon>
        <taxon>Duplodnaviria</taxon>
        <taxon>Heunggongvirae</taxon>
        <taxon>Uroviricota</taxon>
        <taxon>Caudoviricetes</taxon>
        <taxon>Autographivirales</taxon>
        <taxon>Autographivirales incertae sedis</taxon>
        <taxon>Sumtervirus</taxon>
        <taxon>Sumtervirus S2B</taxon>
    </lineage>
</organism>
<name>A0AAE7SXL3_9CAUD</name>
<protein>
    <submittedName>
        <fullName evidence="1">Uncharacterized protein</fullName>
    </submittedName>
</protein>
<accession>A0AAE7SXL3</accession>
<proteinExistence type="predicted"/>
<reference evidence="1" key="1">
    <citation type="submission" date="2019-12" db="EMBL/GenBank/DDBJ databases">
        <title>S2B, a lysogenic bacteriophage that infects Caulobacter crescentus.</title>
        <authorList>
            <person name="Ely B."/>
            <person name="Berrios L."/>
            <person name="Thomas Q."/>
        </authorList>
    </citation>
    <scope>NUCLEOTIDE SEQUENCE</scope>
</reference>
<gene>
    <name evidence="1" type="primary">S2B_gp060c</name>
</gene>
<dbReference type="EMBL" id="MN857473">
    <property type="protein sequence ID" value="QOC54174.1"/>
    <property type="molecule type" value="Genomic_DNA"/>
</dbReference>
<sequence>MTRRPPPTPAEIEAHVTRWIAEASAFPPARAAKLLRDKAAFVERQVAARAADAFALGVASSRLQAASLAASRAT</sequence>